<organism evidence="1 2">
    <name type="scientific">Fluviicola chungangensis</name>
    <dbReference type="NCBI Taxonomy" id="2597671"/>
    <lineage>
        <taxon>Bacteria</taxon>
        <taxon>Pseudomonadati</taxon>
        <taxon>Bacteroidota</taxon>
        <taxon>Flavobacteriia</taxon>
        <taxon>Flavobacteriales</taxon>
        <taxon>Crocinitomicaceae</taxon>
        <taxon>Fluviicola</taxon>
    </lineage>
</organism>
<dbReference type="OrthoDB" id="1098026at2"/>
<evidence type="ECO:0000313" key="2">
    <source>
        <dbReference type="Proteomes" id="UP000316008"/>
    </source>
</evidence>
<evidence type="ECO:0008006" key="3">
    <source>
        <dbReference type="Google" id="ProtNLM"/>
    </source>
</evidence>
<accession>A0A556MYP0</accession>
<dbReference type="EMBL" id="VLPL01000004">
    <property type="protein sequence ID" value="TSJ45037.1"/>
    <property type="molecule type" value="Genomic_DNA"/>
</dbReference>
<sequence length="334" mass="38900">MDIQNRLLEQLKAKLPPDTSLGKLLMDDLELSRDSAYRRARGETALKPEEINLLCRKYDLSIDKIIGVSGKSVTFQYNPIQRSEFSFEAYLNGIMDGFKRMVAQRTQELYMSNLDLIIFQLLNSPALLRFKLLYFGKCYLKLGQLDHVKFHKGWKGDISDEQLQQMANFYIRVKSTEVIGYDAGKGLIREIVSFYELGYFESAEDALFLIDEVAALVEHIKKQAEIGRKFIKGQPVITEADNFHLYLHQTYIQDNTIISETNAYRMLYITHNMLNYLFTIDQDYVNKSFAVFQSMLKSCVKISEENQRQRNAYFDSLNLFIDRARIRIQGTDLF</sequence>
<reference evidence="1 2" key="1">
    <citation type="submission" date="2019-07" db="EMBL/GenBank/DDBJ databases">
        <authorList>
            <person name="Huq M.A."/>
        </authorList>
    </citation>
    <scope>NUCLEOTIDE SEQUENCE [LARGE SCALE GENOMIC DNA]</scope>
    <source>
        <strain evidence="1 2">MAH-3</strain>
    </source>
</reference>
<protein>
    <recommendedName>
        <fullName evidence="3">Transcription regulator BetR N-terminal domain-containing protein</fullName>
    </recommendedName>
</protein>
<dbReference type="RefSeq" id="WP_144333156.1">
    <property type="nucleotide sequence ID" value="NZ_VLPL01000004.1"/>
</dbReference>
<dbReference type="Proteomes" id="UP000316008">
    <property type="component" value="Unassembled WGS sequence"/>
</dbReference>
<dbReference type="AlphaFoldDB" id="A0A556MYP0"/>
<gene>
    <name evidence="1" type="ORF">FO442_10615</name>
</gene>
<keyword evidence="2" id="KW-1185">Reference proteome</keyword>
<name>A0A556MYP0_9FLAO</name>
<proteinExistence type="predicted"/>
<evidence type="ECO:0000313" key="1">
    <source>
        <dbReference type="EMBL" id="TSJ45037.1"/>
    </source>
</evidence>
<comment type="caution">
    <text evidence="1">The sequence shown here is derived from an EMBL/GenBank/DDBJ whole genome shotgun (WGS) entry which is preliminary data.</text>
</comment>